<dbReference type="Proteomes" id="UP000279236">
    <property type="component" value="Unassembled WGS sequence"/>
</dbReference>
<name>A0A427XVM9_9TREE</name>
<dbReference type="GeneID" id="39592323"/>
<keyword evidence="3" id="KW-1185">Reference proteome</keyword>
<dbReference type="SMART" id="SM00256">
    <property type="entry name" value="FBOX"/>
    <property type="match status" value="1"/>
</dbReference>
<dbReference type="EMBL" id="RSCE01000005">
    <property type="protein sequence ID" value="RSH82785.1"/>
    <property type="molecule type" value="Genomic_DNA"/>
</dbReference>
<proteinExistence type="predicted"/>
<organism evidence="2 3">
    <name type="scientific">Apiotrichum porosum</name>
    <dbReference type="NCBI Taxonomy" id="105984"/>
    <lineage>
        <taxon>Eukaryota</taxon>
        <taxon>Fungi</taxon>
        <taxon>Dikarya</taxon>
        <taxon>Basidiomycota</taxon>
        <taxon>Agaricomycotina</taxon>
        <taxon>Tremellomycetes</taxon>
        <taxon>Trichosporonales</taxon>
        <taxon>Trichosporonaceae</taxon>
        <taxon>Apiotrichum</taxon>
    </lineage>
</organism>
<dbReference type="AlphaFoldDB" id="A0A427XVM9"/>
<evidence type="ECO:0000313" key="3">
    <source>
        <dbReference type="Proteomes" id="UP000279236"/>
    </source>
</evidence>
<reference evidence="2 3" key="1">
    <citation type="submission" date="2018-11" db="EMBL/GenBank/DDBJ databases">
        <title>Genome sequence of Apiotrichum porosum DSM 27194.</title>
        <authorList>
            <person name="Aliyu H."/>
            <person name="Gorte O."/>
            <person name="Ochsenreither K."/>
        </authorList>
    </citation>
    <scope>NUCLEOTIDE SEQUENCE [LARGE SCALE GENOMIC DNA]</scope>
    <source>
        <strain evidence="2 3">DSM 27194</strain>
    </source>
</reference>
<gene>
    <name evidence="2" type="ORF">EHS24_007780</name>
</gene>
<evidence type="ECO:0000259" key="1">
    <source>
        <dbReference type="SMART" id="SM00256"/>
    </source>
</evidence>
<evidence type="ECO:0000313" key="2">
    <source>
        <dbReference type="EMBL" id="RSH82785.1"/>
    </source>
</evidence>
<protein>
    <recommendedName>
        <fullName evidence="1">F-box domain-containing protein</fullName>
    </recommendedName>
</protein>
<accession>A0A427XVM9</accession>
<feature type="domain" description="F-box" evidence="1">
    <location>
        <begin position="11"/>
        <end position="51"/>
    </location>
</feature>
<comment type="caution">
    <text evidence="2">The sequence shown here is derived from an EMBL/GenBank/DDBJ whole genome shotgun (WGS) entry which is preliminary data.</text>
</comment>
<dbReference type="RefSeq" id="XP_028477017.1">
    <property type="nucleotide sequence ID" value="XM_028623124.1"/>
</dbReference>
<dbReference type="InterPro" id="IPR001810">
    <property type="entry name" value="F-box_dom"/>
</dbReference>
<sequence>MSAAVFTPGAFPHITQAIVSRISAQDRNTLRAVCRNLRDVVDIHLVAHIDIVALYAEDFTTDTSEFGRRPLRVRNAGFIPYELRSYGHGGERVAAFCPATSPTDRSNALLEHVRAVDLDGGPRARDVAGLIPFLTGVTTVRLCWSTEFCRLGFPRGCWHAGYDEVAKCTVPADTVVSFMRKGSLPAFSSRAARKVTRLVFVHYEYRRDSLHPYSNLTSDLPHVREIVLMFGLSVRTWSHPGSPLHPSLVAAAAAHVTWFGFIQAGSHPKVTVVDIDNMWTWQATGKGLAAGVDCTAVIPAVKAAVAEEIRRTMSMSEQESKEEVERRFEFLSAPQYRARVGDDVYALYTACTPESAVSRLHHIPSALLFPRGYEGEWTYV</sequence>